<keyword evidence="5" id="KW-0804">Transcription</keyword>
<evidence type="ECO:0000256" key="6">
    <source>
        <dbReference type="ARBA" id="ARBA00023242"/>
    </source>
</evidence>
<dbReference type="Pfam" id="PF02042">
    <property type="entry name" value="RWP-RK"/>
    <property type="match status" value="1"/>
</dbReference>
<feature type="domain" description="RWP-RK" evidence="9">
    <location>
        <begin position="40"/>
        <end position="130"/>
    </location>
</feature>
<comment type="function">
    <text evidence="1">Putative transcription factor.</text>
</comment>
<evidence type="ECO:0000256" key="2">
    <source>
        <dbReference type="ARBA" id="ARBA00023015"/>
    </source>
</evidence>
<dbReference type="GO" id="GO:0003677">
    <property type="term" value="F:DNA binding"/>
    <property type="evidence" value="ECO:0007669"/>
    <property type="project" value="UniProtKB-KW"/>
</dbReference>
<evidence type="ECO:0000256" key="7">
    <source>
        <dbReference type="SAM" id="Coils"/>
    </source>
</evidence>
<sequence>MAKEGAGMGDSAGLGNGYVSILPMSDNGCSLSGQQRQQVVKPRIKRRKNPEAHDPSEAFPVVLSAELLKKHFHLPLCVAAKKIGVCTTALKQGCRKIGIKKWPHRKIKMLERCRAINTRKEGGSNDQLQDLERELSGIDGACDLLESRNVNSMLDSDDNSSICPSEMSQASTAGLHIDDKSRSAASIAALSNQMGRDDIFARRNSIWENVVRNCDVSGEMDDRSLTSSNNDAFEDMPDYNYWESGSQALLRPLNQAIRGGFLDNQSSHRGSEDEDRASPASNHSGSSIPASLFTSNWIQNLQNRVPKTEFSDDAASQDSARGDRASSTKDAGEESLAWTAIHELQSMQTLTQALLTEHANMVNELLSAQELLLKERKHCRELQDNINELKKTVSQLQMQTRNVNDMSGTLVA</sequence>
<reference evidence="10" key="1">
    <citation type="submission" date="2021-01" db="EMBL/GenBank/DDBJ databases">
        <authorList>
            <person name="Corre E."/>
            <person name="Pelletier E."/>
            <person name="Niang G."/>
            <person name="Scheremetjew M."/>
            <person name="Finn R."/>
            <person name="Kale V."/>
            <person name="Holt S."/>
            <person name="Cochrane G."/>
            <person name="Meng A."/>
            <person name="Brown T."/>
            <person name="Cohen L."/>
        </authorList>
    </citation>
    <scope>NUCLEOTIDE SEQUENCE</scope>
    <source>
        <strain evidence="10">CCMP 2712</strain>
    </source>
</reference>
<dbReference type="PANTHER" id="PTHR46373">
    <property type="entry name" value="PROTEIN RKD4"/>
    <property type="match status" value="1"/>
</dbReference>
<evidence type="ECO:0000256" key="3">
    <source>
        <dbReference type="ARBA" id="ARBA00023054"/>
    </source>
</evidence>
<feature type="coiled-coil region" evidence="7">
    <location>
        <begin position="372"/>
        <end position="406"/>
    </location>
</feature>
<evidence type="ECO:0000256" key="5">
    <source>
        <dbReference type="ARBA" id="ARBA00023163"/>
    </source>
</evidence>
<keyword evidence="4" id="KW-0238">DNA-binding</keyword>
<keyword evidence="2" id="KW-0805">Transcription regulation</keyword>
<dbReference type="PANTHER" id="PTHR46373:SF2">
    <property type="entry name" value="RWP-RK DOMAIN-CONTAINING PROTEIN"/>
    <property type="match status" value="1"/>
</dbReference>
<dbReference type="InterPro" id="IPR044607">
    <property type="entry name" value="RKD-like"/>
</dbReference>
<protein>
    <recommendedName>
        <fullName evidence="9">RWP-RK domain-containing protein</fullName>
    </recommendedName>
</protein>
<name>A0A7S4P811_GUITH</name>
<dbReference type="PROSITE" id="PS51519">
    <property type="entry name" value="RWP_RK"/>
    <property type="match status" value="1"/>
</dbReference>
<dbReference type="InterPro" id="IPR003035">
    <property type="entry name" value="RWP-RK_dom"/>
</dbReference>
<evidence type="ECO:0000313" key="10">
    <source>
        <dbReference type="EMBL" id="CAE2326368.1"/>
    </source>
</evidence>
<evidence type="ECO:0000256" key="8">
    <source>
        <dbReference type="SAM" id="MobiDB-lite"/>
    </source>
</evidence>
<keyword evidence="6" id="KW-0539">Nucleus</keyword>
<dbReference type="EMBL" id="HBKN01038855">
    <property type="protein sequence ID" value="CAE2326368.1"/>
    <property type="molecule type" value="Transcribed_RNA"/>
</dbReference>
<organism evidence="10">
    <name type="scientific">Guillardia theta</name>
    <name type="common">Cryptophyte</name>
    <name type="synonym">Cryptomonas phi</name>
    <dbReference type="NCBI Taxonomy" id="55529"/>
    <lineage>
        <taxon>Eukaryota</taxon>
        <taxon>Cryptophyceae</taxon>
        <taxon>Pyrenomonadales</taxon>
        <taxon>Geminigeraceae</taxon>
        <taxon>Guillardia</taxon>
    </lineage>
</organism>
<keyword evidence="3 7" id="KW-0175">Coiled coil</keyword>
<feature type="region of interest" description="Disordered" evidence="8">
    <location>
        <begin position="307"/>
        <end position="332"/>
    </location>
</feature>
<evidence type="ECO:0000256" key="1">
    <source>
        <dbReference type="ARBA" id="ARBA00004049"/>
    </source>
</evidence>
<gene>
    <name evidence="10" type="ORF">GTHE00462_LOCUS30439</name>
</gene>
<accession>A0A7S4P811</accession>
<evidence type="ECO:0000256" key="4">
    <source>
        <dbReference type="ARBA" id="ARBA00023125"/>
    </source>
</evidence>
<proteinExistence type="predicted"/>
<feature type="region of interest" description="Disordered" evidence="8">
    <location>
        <begin position="260"/>
        <end position="286"/>
    </location>
</feature>
<dbReference type="GO" id="GO:0003700">
    <property type="term" value="F:DNA-binding transcription factor activity"/>
    <property type="evidence" value="ECO:0007669"/>
    <property type="project" value="InterPro"/>
</dbReference>
<feature type="compositionally biased region" description="Basic and acidic residues" evidence="8">
    <location>
        <begin position="320"/>
        <end position="332"/>
    </location>
</feature>
<evidence type="ECO:0000259" key="9">
    <source>
        <dbReference type="PROSITE" id="PS51519"/>
    </source>
</evidence>
<dbReference type="AlphaFoldDB" id="A0A7S4P811"/>